<dbReference type="EMBL" id="FAXN01000075">
    <property type="protein sequence ID" value="CUV66283.1"/>
    <property type="molecule type" value="Genomic_DNA"/>
</dbReference>
<dbReference type="AlphaFoldDB" id="A0A0S4XPQ3"/>
<proteinExistence type="predicted"/>
<evidence type="ECO:0008006" key="2">
    <source>
        <dbReference type="Google" id="ProtNLM"/>
    </source>
</evidence>
<reference evidence="1" key="1">
    <citation type="submission" date="2015-11" db="EMBL/GenBank/DDBJ databases">
        <authorList>
            <person name="Zhang Y."/>
            <person name="Guo Z."/>
        </authorList>
    </citation>
    <scope>NUCLEOTIDE SEQUENCE</scope>
    <source>
        <strain evidence="1">BN30871</strain>
    </source>
</reference>
<name>A0A0S4XPQ3_9BACT</name>
<gene>
    <name evidence="1" type="ORF">BN3087_710013</name>
</gene>
<accession>A0A0S4XPQ3</accession>
<organism evidence="1">
    <name type="scientific">Sulfurovum sp. enrichment culture clone C5</name>
    <dbReference type="NCBI Taxonomy" id="497650"/>
    <lineage>
        <taxon>Bacteria</taxon>
        <taxon>Pseudomonadati</taxon>
        <taxon>Campylobacterota</taxon>
        <taxon>Epsilonproteobacteria</taxon>
        <taxon>Campylobacterales</taxon>
        <taxon>Sulfurovaceae</taxon>
        <taxon>Sulfurovum</taxon>
        <taxon>environmental samples</taxon>
    </lineage>
</organism>
<evidence type="ECO:0000313" key="1">
    <source>
        <dbReference type="EMBL" id="CUV66283.1"/>
    </source>
</evidence>
<sequence>MELNREEINKKLQARYEDIWKKLKATQPSAIESLPTPLFLEVPQTYCDAKYKIMIFGQETHEWGNFSEHNLDGLIKQYHEFYENNVSFSKDKSQYNVIFFRAFKKIKKLLDKKFGEENSEVIWNNIVKIGKYEGKNLPSEEIMKWQEPLYESMIKFEVELLKPDIIIFFTGPNYDQYIKKAFGDISYEPIQDYKIVFIQSSNLPKNSIRTYHPGYLNRIGIDTYLKNIVDAIELYNTPMG</sequence>
<protein>
    <recommendedName>
        <fullName evidence="2">Uracil-DNA glycosylase-like domain-containing protein</fullName>
    </recommendedName>
</protein>